<evidence type="ECO:0008006" key="3">
    <source>
        <dbReference type="Google" id="ProtNLM"/>
    </source>
</evidence>
<evidence type="ECO:0000313" key="1">
    <source>
        <dbReference type="EMBL" id="ALN78620.1"/>
    </source>
</evidence>
<sequence length="82" mass="9154">MFYRGVAADLKRLERAAAANEWQVVSELSQRIQAICLQLSEHDGASVAAELRQVACERFAAAYALHRPVIAKLLSHTEDFEL</sequence>
<name>A0A0S2F522_LYSAN</name>
<accession>A0A0S2F522</accession>
<organism evidence="1 2">
    <name type="scientific">Lysobacter antibioticus</name>
    <dbReference type="NCBI Taxonomy" id="84531"/>
    <lineage>
        <taxon>Bacteria</taxon>
        <taxon>Pseudomonadati</taxon>
        <taxon>Pseudomonadota</taxon>
        <taxon>Gammaproteobacteria</taxon>
        <taxon>Lysobacterales</taxon>
        <taxon>Lysobacteraceae</taxon>
        <taxon>Lysobacter</taxon>
    </lineage>
</organism>
<dbReference type="KEGG" id="lab:LA76x_0459"/>
<protein>
    <recommendedName>
        <fullName evidence="3">Flagellar protein FliT</fullName>
    </recommendedName>
</protein>
<reference evidence="1 2" key="1">
    <citation type="journal article" date="2015" name="BMC Genomics">
        <title>Comparative genomics and metabolic profiling of the genus Lysobacter.</title>
        <authorList>
            <person name="de Bruijn I."/>
            <person name="Cheng X."/>
            <person name="de Jager V."/>
            <person name="Exposito R.G."/>
            <person name="Watrous J."/>
            <person name="Patel N."/>
            <person name="Postma J."/>
            <person name="Dorrestein P.C."/>
            <person name="Kobayashi D."/>
            <person name="Raaijmakers J.M."/>
        </authorList>
    </citation>
    <scope>NUCLEOTIDE SEQUENCE [LARGE SCALE GENOMIC DNA]</scope>
    <source>
        <strain evidence="1 2">76</strain>
    </source>
</reference>
<gene>
    <name evidence="1" type="ORF">LA76x_0459</name>
</gene>
<dbReference type="Proteomes" id="UP000060787">
    <property type="component" value="Chromosome"/>
</dbReference>
<dbReference type="RefSeq" id="WP_057916394.1">
    <property type="nucleotide sequence ID" value="NZ_CP011129.1"/>
</dbReference>
<keyword evidence="2" id="KW-1185">Reference proteome</keyword>
<dbReference type="PATRIC" id="fig|84531.8.peg.475"/>
<dbReference type="AlphaFoldDB" id="A0A0S2F522"/>
<evidence type="ECO:0000313" key="2">
    <source>
        <dbReference type="Proteomes" id="UP000060787"/>
    </source>
</evidence>
<proteinExistence type="predicted"/>
<dbReference type="EMBL" id="CP011129">
    <property type="protein sequence ID" value="ALN78620.1"/>
    <property type="molecule type" value="Genomic_DNA"/>
</dbReference>